<dbReference type="STRING" id="75906.THERU_02595"/>
<name>W0DBZ0_9AQUI</name>
<dbReference type="SMART" id="SM00460">
    <property type="entry name" value="TGc"/>
    <property type="match status" value="1"/>
</dbReference>
<keyword evidence="3" id="KW-1185">Reference proteome</keyword>
<dbReference type="PANTHER" id="PTHR38339">
    <property type="entry name" value="TRANSGLUTAMINASE DOMAIN PROTEIN"/>
    <property type="match status" value="1"/>
</dbReference>
<dbReference type="EMBL" id="CP007028">
    <property type="protein sequence ID" value="AHE95751.1"/>
    <property type="molecule type" value="Genomic_DNA"/>
</dbReference>
<gene>
    <name evidence="2" type="ORF">THERU_02595</name>
</gene>
<organism evidence="3">
    <name type="scientific">Thermocrinis ruber</name>
    <dbReference type="NCBI Taxonomy" id="75906"/>
    <lineage>
        <taxon>Bacteria</taxon>
        <taxon>Pseudomonadati</taxon>
        <taxon>Aquificota</taxon>
        <taxon>Aquificia</taxon>
        <taxon>Aquificales</taxon>
        <taxon>Aquificaceae</taxon>
        <taxon>Thermocrinis</taxon>
    </lineage>
</organism>
<evidence type="ECO:0000313" key="3">
    <source>
        <dbReference type="Proteomes" id="UP000018914"/>
    </source>
</evidence>
<dbReference type="KEGG" id="trd:THERU_02595"/>
<dbReference type="eggNOG" id="COG1305">
    <property type="taxonomic scope" value="Bacteria"/>
</dbReference>
<feature type="domain" description="Transglutaminase-like" evidence="1">
    <location>
        <begin position="191"/>
        <end position="265"/>
    </location>
</feature>
<dbReference type="RefSeq" id="WP_025305726.1">
    <property type="nucleotide sequence ID" value="NZ_CP007028.1"/>
</dbReference>
<dbReference type="HOGENOM" id="CLU_057059_0_0_0"/>
<dbReference type="Proteomes" id="UP000018914">
    <property type="component" value="Chromosome"/>
</dbReference>
<reference evidence="2 3" key="1">
    <citation type="submission" date="2013-12" db="EMBL/GenBank/DDBJ databases">
        <authorList>
            <consortium name="DOE Joint Genome Institute"/>
            <person name="Eisen J."/>
            <person name="Huntemann M."/>
            <person name="Han J."/>
            <person name="Chen A."/>
            <person name="Kyrpides N."/>
            <person name="Mavromatis K."/>
            <person name="Markowitz V."/>
            <person name="Palaniappan K."/>
            <person name="Ivanova N."/>
            <person name="Schaumberg A."/>
            <person name="Pati A."/>
            <person name="Liolios K."/>
            <person name="Nordberg H.P."/>
            <person name="Cantor M.N."/>
            <person name="Hua S.X."/>
            <person name="Woyke T."/>
        </authorList>
    </citation>
    <scope>NUCLEOTIDE SEQUENCE [LARGE SCALE GENOMIC DNA]</scope>
    <source>
        <strain evidence="2 3">DSM 23557</strain>
    </source>
</reference>
<dbReference type="PATRIC" id="fig|75906.3.peg.510"/>
<dbReference type="Gene3D" id="3.10.620.30">
    <property type="match status" value="1"/>
</dbReference>
<dbReference type="AlphaFoldDB" id="W0DBZ0"/>
<dbReference type="OrthoDB" id="9804872at2"/>
<evidence type="ECO:0000313" key="2">
    <source>
        <dbReference type="EMBL" id="AHE95751.1"/>
    </source>
</evidence>
<protein>
    <submittedName>
        <fullName evidence="2">Transcriptional regulator</fullName>
    </submittedName>
</protein>
<dbReference type="PANTHER" id="PTHR38339:SF1">
    <property type="entry name" value="TRANSGLUTAMINASE-LIKE DOMAIN-CONTAINING PROTEIN"/>
    <property type="match status" value="1"/>
</dbReference>
<dbReference type="Pfam" id="PF01841">
    <property type="entry name" value="Transglut_core"/>
    <property type="match status" value="1"/>
</dbReference>
<dbReference type="InterPro" id="IPR038765">
    <property type="entry name" value="Papain-like_cys_pep_sf"/>
</dbReference>
<evidence type="ECO:0000259" key="1">
    <source>
        <dbReference type="SMART" id="SM00460"/>
    </source>
</evidence>
<sequence length="351" mass="40026">MDRRNFIKLSVSSLALSVLNFPQLSFSSTKKERAKLIYSAKLPYEGKVRLWLPVPMNTDYQRLLSLEIKGTHSLSRLTKDAVYSAPILYLEFPDKNEKQVEVIFDVEFWSRNVDLKKLPKNNTHIPSEVALYLKPTKHIPTDGIVKEYANKITKGLSTDYSKVRAIYDWVVDNTFRDPKVLGCGTGDVKAMLESGYFGGKCTDINSLFVALCRASGIPAREIFGIRVKASSLSKGISDVAGDATKAQHCRAEFWLGQWVPADPADVRKFILEEKIDSIKDERVKFIREFMFGGWDLHWVAFNYARDFEPEPPLSSRETINELMYPIAEVSGKLVDKYKLTFEQSKYRVEVV</sequence>
<dbReference type="SUPFAM" id="SSF54001">
    <property type="entry name" value="Cysteine proteinases"/>
    <property type="match status" value="1"/>
</dbReference>
<accession>W0DBZ0</accession>
<proteinExistence type="predicted"/>
<dbReference type="InterPro" id="IPR002931">
    <property type="entry name" value="Transglutaminase-like"/>
</dbReference>